<reference evidence="2 3" key="2">
    <citation type="submission" date="2019-04" db="EMBL/GenBank/DDBJ databases">
        <title>The genome sequence of big-headed turtle.</title>
        <authorList>
            <person name="Gong S."/>
        </authorList>
    </citation>
    <scope>NUCLEOTIDE SEQUENCE [LARGE SCALE GENOMIC DNA]</scope>
    <source>
        <strain evidence="2">DO16091913</strain>
        <tissue evidence="2">Muscle</tissue>
    </source>
</reference>
<sequence length="69" mass="7562">MKHNEDMLASLGECNQLHSTGYDLCMSIPECSEVMLVDLGFNDKDQSEEKGEALDSGGSDSGHEAVRWN</sequence>
<accession>A0A4D9DWP1</accession>
<feature type="region of interest" description="Disordered" evidence="1">
    <location>
        <begin position="42"/>
        <end position="69"/>
    </location>
</feature>
<evidence type="ECO:0000313" key="3">
    <source>
        <dbReference type="Proteomes" id="UP000297703"/>
    </source>
</evidence>
<dbReference type="Proteomes" id="UP000297703">
    <property type="component" value="Unassembled WGS sequence"/>
</dbReference>
<dbReference type="GO" id="GO:0032259">
    <property type="term" value="P:methylation"/>
    <property type="evidence" value="ECO:0007669"/>
    <property type="project" value="UniProtKB-KW"/>
</dbReference>
<keyword evidence="3" id="KW-1185">Reference proteome</keyword>
<organism evidence="2 3">
    <name type="scientific">Platysternon megacephalum</name>
    <name type="common">big-headed turtle</name>
    <dbReference type="NCBI Taxonomy" id="55544"/>
    <lineage>
        <taxon>Eukaryota</taxon>
        <taxon>Metazoa</taxon>
        <taxon>Chordata</taxon>
        <taxon>Craniata</taxon>
        <taxon>Vertebrata</taxon>
        <taxon>Euteleostomi</taxon>
        <taxon>Archelosauria</taxon>
        <taxon>Testudinata</taxon>
        <taxon>Testudines</taxon>
        <taxon>Cryptodira</taxon>
        <taxon>Durocryptodira</taxon>
        <taxon>Testudinoidea</taxon>
        <taxon>Platysternidae</taxon>
        <taxon>Platysternon</taxon>
    </lineage>
</organism>
<evidence type="ECO:0000256" key="1">
    <source>
        <dbReference type="SAM" id="MobiDB-lite"/>
    </source>
</evidence>
<dbReference type="GO" id="GO:0008168">
    <property type="term" value="F:methyltransferase activity"/>
    <property type="evidence" value="ECO:0007669"/>
    <property type="project" value="UniProtKB-KW"/>
</dbReference>
<proteinExistence type="predicted"/>
<gene>
    <name evidence="2" type="ORF">DR999_PMT15293</name>
</gene>
<keyword evidence="2" id="KW-0808">Transferase</keyword>
<dbReference type="EMBL" id="QXTE01000191">
    <property type="protein sequence ID" value="TFK02396.1"/>
    <property type="molecule type" value="Genomic_DNA"/>
</dbReference>
<reference evidence="2 3" key="1">
    <citation type="submission" date="2019-04" db="EMBL/GenBank/DDBJ databases">
        <title>Draft genome of the big-headed turtle Platysternon megacephalum.</title>
        <authorList>
            <person name="Gong S."/>
        </authorList>
    </citation>
    <scope>NUCLEOTIDE SEQUENCE [LARGE SCALE GENOMIC DNA]</scope>
    <source>
        <strain evidence="2">DO16091913</strain>
        <tissue evidence="2">Muscle</tissue>
    </source>
</reference>
<protein>
    <submittedName>
        <fullName evidence="2">2-methoxy-6-polyprenyl-1,4-benzoquinol methylase, mitochondrial</fullName>
    </submittedName>
</protein>
<feature type="compositionally biased region" description="Basic and acidic residues" evidence="1">
    <location>
        <begin position="42"/>
        <end position="53"/>
    </location>
</feature>
<keyword evidence="2" id="KW-0489">Methyltransferase</keyword>
<comment type="caution">
    <text evidence="2">The sequence shown here is derived from an EMBL/GenBank/DDBJ whole genome shotgun (WGS) entry which is preliminary data.</text>
</comment>
<name>A0A4D9DWP1_9SAUR</name>
<dbReference type="AlphaFoldDB" id="A0A4D9DWP1"/>
<evidence type="ECO:0000313" key="2">
    <source>
        <dbReference type="EMBL" id="TFK02396.1"/>
    </source>
</evidence>